<gene>
    <name evidence="9" type="ORF">SAMN05192585_13320</name>
</gene>
<evidence type="ECO:0000256" key="2">
    <source>
        <dbReference type="ARBA" id="ARBA00022448"/>
    </source>
</evidence>
<name>A0A1H0EG14_9FIRM</name>
<dbReference type="SUPFAM" id="SSF161098">
    <property type="entry name" value="MetI-like"/>
    <property type="match status" value="1"/>
</dbReference>
<comment type="similarity">
    <text evidence="7">Belongs to the binding-protein-dependent transport system permease family.</text>
</comment>
<dbReference type="InterPro" id="IPR035906">
    <property type="entry name" value="MetI-like_sf"/>
</dbReference>
<protein>
    <submittedName>
        <fullName evidence="9">NitT/TauT family transport system permease protein/taurine transport system permease protein/sulfonate transport system permease protein</fullName>
    </submittedName>
</protein>
<dbReference type="CDD" id="cd06261">
    <property type="entry name" value="TM_PBP2"/>
    <property type="match status" value="1"/>
</dbReference>
<sequence>MNDKIRKVLYGLLSVSALALFVVGWVAVSHMEGTMLPTPPATFTRFIEVMSAPISKATLPVHIWVSLRRVLIAFVFAVTIGISLGIGLGWSAKFNAFFGPLFEIIRPIPPIAWIPMIIIWFGIGETAKIVIVFIGAFTSIVLNTSAGIRAIDPLLISAGKALGANRRQLLIDVAFPATIPAILAGIRTALSSGWMCVVAAEMIAARQGVGFLIVRGQESGDTALIVVCMLAIGIVSALLSTFLSKMEGVLCPWQFKKTK</sequence>
<feature type="transmembrane region" description="Helical" evidence="7">
    <location>
        <begin position="104"/>
        <end position="123"/>
    </location>
</feature>
<dbReference type="GO" id="GO:0005886">
    <property type="term" value="C:plasma membrane"/>
    <property type="evidence" value="ECO:0007669"/>
    <property type="project" value="UniProtKB-SubCell"/>
</dbReference>
<evidence type="ECO:0000256" key="3">
    <source>
        <dbReference type="ARBA" id="ARBA00022475"/>
    </source>
</evidence>
<keyword evidence="6 7" id="KW-0472">Membrane</keyword>
<dbReference type="Gene3D" id="1.10.3720.10">
    <property type="entry name" value="MetI-like"/>
    <property type="match status" value="1"/>
</dbReference>
<dbReference type="PROSITE" id="PS50928">
    <property type="entry name" value="ABC_TM1"/>
    <property type="match status" value="1"/>
</dbReference>
<dbReference type="STRING" id="258515.SAMN05192585_13320"/>
<feature type="transmembrane region" description="Helical" evidence="7">
    <location>
        <begin position="7"/>
        <end position="28"/>
    </location>
</feature>
<feature type="transmembrane region" description="Helical" evidence="7">
    <location>
        <begin position="129"/>
        <end position="148"/>
    </location>
</feature>
<dbReference type="InterPro" id="IPR000515">
    <property type="entry name" value="MetI-like"/>
</dbReference>
<feature type="domain" description="ABC transmembrane type-1" evidence="8">
    <location>
        <begin position="63"/>
        <end position="243"/>
    </location>
</feature>
<keyword evidence="2 7" id="KW-0813">Transport</keyword>
<reference evidence="9 10" key="1">
    <citation type="submission" date="2016-10" db="EMBL/GenBank/DDBJ databases">
        <authorList>
            <person name="de Groot N.N."/>
        </authorList>
    </citation>
    <scope>NUCLEOTIDE SEQUENCE [LARGE SCALE GENOMIC DNA]</scope>
    <source>
        <strain evidence="9 10">CGMCC 1.5012</strain>
    </source>
</reference>
<evidence type="ECO:0000313" key="10">
    <source>
        <dbReference type="Proteomes" id="UP000199182"/>
    </source>
</evidence>
<comment type="subcellular location">
    <subcellularLocation>
        <location evidence="1 7">Cell membrane</location>
        <topology evidence="1 7">Multi-pass membrane protein</topology>
    </subcellularLocation>
</comment>
<organism evidence="9 10">
    <name type="scientific">Acetanaerobacterium elongatum</name>
    <dbReference type="NCBI Taxonomy" id="258515"/>
    <lineage>
        <taxon>Bacteria</taxon>
        <taxon>Bacillati</taxon>
        <taxon>Bacillota</taxon>
        <taxon>Clostridia</taxon>
        <taxon>Eubacteriales</taxon>
        <taxon>Oscillospiraceae</taxon>
        <taxon>Acetanaerobacterium</taxon>
    </lineage>
</organism>
<evidence type="ECO:0000256" key="6">
    <source>
        <dbReference type="ARBA" id="ARBA00023136"/>
    </source>
</evidence>
<evidence type="ECO:0000313" key="9">
    <source>
        <dbReference type="EMBL" id="SDN81427.1"/>
    </source>
</evidence>
<feature type="transmembrane region" description="Helical" evidence="7">
    <location>
        <begin position="223"/>
        <end position="243"/>
    </location>
</feature>
<keyword evidence="4 7" id="KW-0812">Transmembrane</keyword>
<accession>A0A1H0EG14</accession>
<evidence type="ECO:0000259" key="8">
    <source>
        <dbReference type="PROSITE" id="PS50928"/>
    </source>
</evidence>
<feature type="transmembrane region" description="Helical" evidence="7">
    <location>
        <begin position="70"/>
        <end position="92"/>
    </location>
</feature>
<evidence type="ECO:0000256" key="1">
    <source>
        <dbReference type="ARBA" id="ARBA00004651"/>
    </source>
</evidence>
<dbReference type="EMBL" id="FNID01000033">
    <property type="protein sequence ID" value="SDN81427.1"/>
    <property type="molecule type" value="Genomic_DNA"/>
</dbReference>
<dbReference type="GO" id="GO:0042918">
    <property type="term" value="P:alkanesulfonate transmembrane transport"/>
    <property type="evidence" value="ECO:0007669"/>
    <property type="project" value="UniProtKB-ARBA"/>
</dbReference>
<dbReference type="AlphaFoldDB" id="A0A1H0EG14"/>
<dbReference type="OrthoDB" id="9804353at2"/>
<evidence type="ECO:0000256" key="5">
    <source>
        <dbReference type="ARBA" id="ARBA00022989"/>
    </source>
</evidence>
<keyword evidence="5 7" id="KW-1133">Transmembrane helix</keyword>
<dbReference type="FunFam" id="1.10.3720.10:FF:000003">
    <property type="entry name" value="Aliphatic sulfonate ABC transporter permease"/>
    <property type="match status" value="1"/>
</dbReference>
<proteinExistence type="inferred from homology"/>
<dbReference type="PANTHER" id="PTHR30151:SF0">
    <property type="entry name" value="ABC TRANSPORTER PERMEASE PROTEIN MJ0413-RELATED"/>
    <property type="match status" value="1"/>
</dbReference>
<keyword evidence="3" id="KW-1003">Cell membrane</keyword>
<dbReference type="Pfam" id="PF00528">
    <property type="entry name" value="BPD_transp_1"/>
    <property type="match status" value="1"/>
</dbReference>
<dbReference type="Proteomes" id="UP000199182">
    <property type="component" value="Unassembled WGS sequence"/>
</dbReference>
<keyword evidence="10" id="KW-1185">Reference proteome</keyword>
<dbReference type="PANTHER" id="PTHR30151">
    <property type="entry name" value="ALKANE SULFONATE ABC TRANSPORTER-RELATED, MEMBRANE SUBUNIT"/>
    <property type="match status" value="1"/>
</dbReference>
<dbReference type="RefSeq" id="WP_092642261.1">
    <property type="nucleotide sequence ID" value="NZ_FNID01000033.1"/>
</dbReference>
<evidence type="ECO:0000256" key="7">
    <source>
        <dbReference type="RuleBase" id="RU363032"/>
    </source>
</evidence>
<evidence type="ECO:0000256" key="4">
    <source>
        <dbReference type="ARBA" id="ARBA00022692"/>
    </source>
</evidence>